<gene>
    <name evidence="1" type="ORF">HDE69_003994</name>
</gene>
<accession>A0A7W9DL48</accession>
<reference evidence="1 2" key="1">
    <citation type="submission" date="2020-08" db="EMBL/GenBank/DDBJ databases">
        <title>Genomic Encyclopedia of Type Strains, Phase IV (KMG-V): Genome sequencing to study the core and pangenomes of soil and plant-associated prokaryotes.</title>
        <authorList>
            <person name="Whitman W."/>
        </authorList>
    </citation>
    <scope>NUCLEOTIDE SEQUENCE [LARGE SCALE GENOMIC DNA]</scope>
    <source>
        <strain evidence="1 2">MP7CTX6</strain>
    </source>
</reference>
<sequence length="52" mass="5828">MEKGLEQGLGQGKEEGKHETALAIARKMKEEKFDIDKIAGFTALPIEEIERL</sequence>
<protein>
    <submittedName>
        <fullName evidence="1">Putative transposase/invertase (TIGR01784 family)</fullName>
    </submittedName>
</protein>
<dbReference type="AlphaFoldDB" id="A0A7W9DL48"/>
<organism evidence="1 2">
    <name type="scientific">Pedobacter cryoconitis</name>
    <dbReference type="NCBI Taxonomy" id="188932"/>
    <lineage>
        <taxon>Bacteria</taxon>
        <taxon>Pseudomonadati</taxon>
        <taxon>Bacteroidota</taxon>
        <taxon>Sphingobacteriia</taxon>
        <taxon>Sphingobacteriales</taxon>
        <taxon>Sphingobacteriaceae</taxon>
        <taxon>Pedobacter</taxon>
    </lineage>
</organism>
<dbReference type="Proteomes" id="UP000537718">
    <property type="component" value="Unassembled WGS sequence"/>
</dbReference>
<name>A0A7W9DL48_9SPHI</name>
<evidence type="ECO:0000313" key="2">
    <source>
        <dbReference type="Proteomes" id="UP000537718"/>
    </source>
</evidence>
<proteinExistence type="predicted"/>
<comment type="caution">
    <text evidence="1">The sequence shown here is derived from an EMBL/GenBank/DDBJ whole genome shotgun (WGS) entry which is preliminary data.</text>
</comment>
<evidence type="ECO:0000313" key="1">
    <source>
        <dbReference type="EMBL" id="MBB5622912.1"/>
    </source>
</evidence>
<dbReference type="EMBL" id="JACHCF010000010">
    <property type="protein sequence ID" value="MBB5622912.1"/>
    <property type="molecule type" value="Genomic_DNA"/>
</dbReference>